<evidence type="ECO:0000313" key="3">
    <source>
        <dbReference type="EMBL" id="MEQ2165973.1"/>
    </source>
</evidence>
<dbReference type="PROSITE" id="PS51450">
    <property type="entry name" value="LRR"/>
    <property type="match status" value="1"/>
</dbReference>
<dbReference type="Pfam" id="PF00560">
    <property type="entry name" value="LRR_1"/>
    <property type="match status" value="1"/>
</dbReference>
<dbReference type="Pfam" id="PF13855">
    <property type="entry name" value="LRR_8"/>
    <property type="match status" value="1"/>
</dbReference>
<dbReference type="PANTHER" id="PTHR45712:SF22">
    <property type="entry name" value="INSULIN-LIKE GROWTH FACTOR-BINDING PROTEIN COMPLEX ACID LABILE SUBUNIT"/>
    <property type="match status" value="1"/>
</dbReference>
<evidence type="ECO:0000256" key="1">
    <source>
        <dbReference type="ARBA" id="ARBA00022614"/>
    </source>
</evidence>
<dbReference type="InterPro" id="IPR050333">
    <property type="entry name" value="SLRP"/>
</dbReference>
<dbReference type="EMBL" id="JAHRIO010022346">
    <property type="protein sequence ID" value="MEQ2165973.1"/>
    <property type="molecule type" value="Genomic_DNA"/>
</dbReference>
<evidence type="ECO:0000256" key="2">
    <source>
        <dbReference type="ARBA" id="ARBA00022737"/>
    </source>
</evidence>
<dbReference type="InterPro" id="IPR026906">
    <property type="entry name" value="LRR_5"/>
</dbReference>
<dbReference type="PANTHER" id="PTHR45712">
    <property type="entry name" value="AGAP008170-PA"/>
    <property type="match status" value="1"/>
</dbReference>
<comment type="caution">
    <text evidence="3">The sequence shown here is derived from an EMBL/GenBank/DDBJ whole genome shotgun (WGS) entry which is preliminary data.</text>
</comment>
<keyword evidence="4" id="KW-1185">Reference proteome</keyword>
<evidence type="ECO:0000313" key="4">
    <source>
        <dbReference type="Proteomes" id="UP001476798"/>
    </source>
</evidence>
<dbReference type="Gene3D" id="3.80.10.10">
    <property type="entry name" value="Ribonuclease Inhibitor"/>
    <property type="match status" value="2"/>
</dbReference>
<accession>A0ABV0N5V8</accession>
<dbReference type="InterPro" id="IPR001611">
    <property type="entry name" value="Leu-rich_rpt"/>
</dbReference>
<dbReference type="Pfam" id="PF13306">
    <property type="entry name" value="LRR_5"/>
    <property type="match status" value="1"/>
</dbReference>
<dbReference type="InterPro" id="IPR032675">
    <property type="entry name" value="LRR_dom_sf"/>
</dbReference>
<name>A0ABV0N5V8_9TELE</name>
<keyword evidence="2" id="KW-0677">Repeat</keyword>
<keyword evidence="1" id="KW-0433">Leucine-rich repeat</keyword>
<evidence type="ECO:0008006" key="5">
    <source>
        <dbReference type="Google" id="ProtNLM"/>
    </source>
</evidence>
<protein>
    <recommendedName>
        <fullName evidence="5">Toll-like receptor 5</fullName>
    </recommendedName>
</protein>
<gene>
    <name evidence="3" type="ORF">GOODEAATRI_022724</name>
</gene>
<proteinExistence type="predicted"/>
<dbReference type="Proteomes" id="UP001476798">
    <property type="component" value="Unassembled WGS sequence"/>
</dbReference>
<dbReference type="SUPFAM" id="SSF52058">
    <property type="entry name" value="L domain-like"/>
    <property type="match status" value="1"/>
</dbReference>
<sequence>MKTRTLGLQMIVVGVFIQIPGCFPSCLIAGSIAFCAFKNLRSVPPLPPHITHLFLENNQISEINATSLSGLEKLQELDLGEQKVPLVIRTNAFSSQRRLRRLVLGSNPGLQLEQLAFAGLSSLQSLHLDYCSLNESILTESYLEPLSSLQTLDLYGNQIKRLQPSALFANMNDLTYLNLELNKIDEVCESDLVGFKGKHFTLFSLKGVYLRNMSNESFDWQKCGNPFRGISFQTLDLSSSVNTITQFAHNASSLSVQNNRLTDLGDVYIFFGQMRRLKLLFYGGNIIKWCTLSRRVSPFKGKVLDLHGNSLQSLWAQGKCLDLFDNFGSVTSLNLSSNGLHSLPRGIFEGLASVLKMDLSSNALVYLQPDVLPKSLETLYLSNNFIASPDPAAFRSLSFLDLSMNRFYCSADLKSFLTWLKQTKVKFLSPIQEFRCEFPAGLYKMPLLDYSAQLTQQ</sequence>
<reference evidence="3 4" key="1">
    <citation type="submission" date="2021-06" db="EMBL/GenBank/DDBJ databases">
        <authorList>
            <person name="Palmer J.M."/>
        </authorList>
    </citation>
    <scope>NUCLEOTIDE SEQUENCE [LARGE SCALE GENOMIC DNA]</scope>
    <source>
        <strain evidence="3 4">GA_2019</strain>
        <tissue evidence="3">Muscle</tissue>
    </source>
</reference>
<dbReference type="SMART" id="SM00369">
    <property type="entry name" value="LRR_TYP"/>
    <property type="match status" value="6"/>
</dbReference>
<dbReference type="InterPro" id="IPR003591">
    <property type="entry name" value="Leu-rich_rpt_typical-subtyp"/>
</dbReference>
<organism evidence="3 4">
    <name type="scientific">Goodea atripinnis</name>
    <dbReference type="NCBI Taxonomy" id="208336"/>
    <lineage>
        <taxon>Eukaryota</taxon>
        <taxon>Metazoa</taxon>
        <taxon>Chordata</taxon>
        <taxon>Craniata</taxon>
        <taxon>Vertebrata</taxon>
        <taxon>Euteleostomi</taxon>
        <taxon>Actinopterygii</taxon>
        <taxon>Neopterygii</taxon>
        <taxon>Teleostei</taxon>
        <taxon>Neoteleostei</taxon>
        <taxon>Acanthomorphata</taxon>
        <taxon>Ovalentaria</taxon>
        <taxon>Atherinomorphae</taxon>
        <taxon>Cyprinodontiformes</taxon>
        <taxon>Goodeidae</taxon>
        <taxon>Goodea</taxon>
    </lineage>
</organism>